<dbReference type="UniPathway" id="UPA00124"/>
<dbReference type="Pfam" id="PF00908">
    <property type="entry name" value="dTDP_sugar_isom"/>
    <property type="match status" value="1"/>
</dbReference>
<dbReference type="PATRIC" id="fig|1120927.3.peg.3097"/>
<dbReference type="GO" id="GO:0000271">
    <property type="term" value="P:polysaccharide biosynthetic process"/>
    <property type="evidence" value="ECO:0007669"/>
    <property type="project" value="TreeGrafter"/>
</dbReference>
<dbReference type="EMBL" id="AQFM01000042">
    <property type="protein sequence ID" value="EOR05098.1"/>
    <property type="molecule type" value="Genomic_DNA"/>
</dbReference>
<comment type="caution">
    <text evidence="8">The sequence shown here is derived from an EMBL/GenBank/DDBJ whole genome shotgun (WGS) entry which is preliminary data.</text>
</comment>
<dbReference type="eggNOG" id="COG1898">
    <property type="taxonomic scope" value="Bacteria"/>
</dbReference>
<dbReference type="SUPFAM" id="SSF51182">
    <property type="entry name" value="RmlC-like cupins"/>
    <property type="match status" value="1"/>
</dbReference>
<dbReference type="PANTHER" id="PTHR21047">
    <property type="entry name" value="DTDP-6-DEOXY-D-GLUCOSE-3,5 EPIMERASE"/>
    <property type="match status" value="1"/>
</dbReference>
<protein>
    <recommendedName>
        <fullName evidence="4 7">dTDP-4-dehydrorhamnose 3,5-epimerase</fullName>
        <ecNumber evidence="3 7">5.1.3.13</ecNumber>
    </recommendedName>
    <alternativeName>
        <fullName evidence="7">Thymidine diphospho-4-keto-rhamnose 3,5-epimerase</fullName>
    </alternativeName>
</protein>
<evidence type="ECO:0000256" key="2">
    <source>
        <dbReference type="ARBA" id="ARBA00001997"/>
    </source>
</evidence>
<dbReference type="AlphaFoldDB" id="R9ASD3"/>
<accession>R9ASD3</accession>
<name>R9ASD3_9GAMM</name>
<feature type="active site" description="Proton donor" evidence="5">
    <location>
        <position position="136"/>
    </location>
</feature>
<dbReference type="RefSeq" id="WP_016168200.1">
    <property type="nucleotide sequence ID" value="NZ_JHZG01000002.1"/>
</dbReference>
<evidence type="ECO:0000256" key="1">
    <source>
        <dbReference type="ARBA" id="ARBA00001298"/>
    </source>
</evidence>
<comment type="similarity">
    <text evidence="7">Belongs to the dTDP-4-dehydrorhamnose 3,5-epimerase family.</text>
</comment>
<comment type="catalytic activity">
    <reaction evidence="1 7">
        <text>dTDP-4-dehydro-6-deoxy-alpha-D-glucose = dTDP-4-dehydro-beta-L-rhamnose</text>
        <dbReference type="Rhea" id="RHEA:16969"/>
        <dbReference type="ChEBI" id="CHEBI:57649"/>
        <dbReference type="ChEBI" id="CHEBI:62830"/>
        <dbReference type="EC" id="5.1.3.13"/>
    </reaction>
</comment>
<feature type="site" description="Participates in a stacking interaction with the thymidine ring of dTDP-4-oxo-6-deoxyglucose" evidence="6">
    <location>
        <position position="142"/>
    </location>
</feature>
<dbReference type="Proteomes" id="UP000016201">
    <property type="component" value="Unassembled WGS sequence"/>
</dbReference>
<evidence type="ECO:0000256" key="7">
    <source>
        <dbReference type="RuleBase" id="RU364069"/>
    </source>
</evidence>
<dbReference type="CDD" id="cd00438">
    <property type="entry name" value="cupin_RmlC"/>
    <property type="match status" value="1"/>
</dbReference>
<comment type="pathway">
    <text evidence="7">Carbohydrate biosynthesis; dTDP-L-rhamnose biosynthesis.</text>
</comment>
<dbReference type="PANTHER" id="PTHR21047:SF2">
    <property type="entry name" value="THYMIDINE DIPHOSPHO-4-KETO-RHAMNOSE 3,5-EPIMERASE"/>
    <property type="match status" value="1"/>
</dbReference>
<evidence type="ECO:0000313" key="8">
    <source>
        <dbReference type="EMBL" id="EOR05098.1"/>
    </source>
</evidence>
<feature type="active site" description="Proton acceptor" evidence="5">
    <location>
        <position position="66"/>
    </location>
</feature>
<evidence type="ECO:0000256" key="6">
    <source>
        <dbReference type="PIRSR" id="PIRSR600888-3"/>
    </source>
</evidence>
<sequence length="182" mass="20825">MQVETTKIEGLLILQPNVFGDDRGWFMESFNQQQFAQALEKLQQAVPTFVQDNHSFSQKGVLRGLHYQNAPYGQGKLVRVVQGRAWDAAVDIRPDSATYGQWVGVELSAENKTMFWIPEGFAHGFLALEDNTQFLYKTTNYYNKESEGAIIWNDPTLAIEWPLYEIENVLVSDKDNQANLFK</sequence>
<dbReference type="InterPro" id="IPR000888">
    <property type="entry name" value="RmlC-like"/>
</dbReference>
<keyword evidence="7" id="KW-0413">Isomerase</keyword>
<organism evidence="8 9">
    <name type="scientific">Acinetobacter tandoii DSM 14970 = CIP 107469</name>
    <dbReference type="NCBI Taxonomy" id="1120927"/>
    <lineage>
        <taxon>Bacteria</taxon>
        <taxon>Pseudomonadati</taxon>
        <taxon>Pseudomonadota</taxon>
        <taxon>Gammaproteobacteria</taxon>
        <taxon>Moraxellales</taxon>
        <taxon>Moraxellaceae</taxon>
        <taxon>Acinetobacter</taxon>
    </lineage>
</organism>
<comment type="subunit">
    <text evidence="7">Homodimer.</text>
</comment>
<proteinExistence type="inferred from homology"/>
<dbReference type="InterPro" id="IPR014710">
    <property type="entry name" value="RmlC-like_jellyroll"/>
</dbReference>
<keyword evidence="9" id="KW-1185">Reference proteome</keyword>
<evidence type="ECO:0000313" key="9">
    <source>
        <dbReference type="Proteomes" id="UP000016201"/>
    </source>
</evidence>
<evidence type="ECO:0000256" key="4">
    <source>
        <dbReference type="ARBA" id="ARBA00019595"/>
    </source>
</evidence>
<comment type="function">
    <text evidence="2 7">Catalyzes the epimerization of the C3' and C5'positions of dTDP-6-deoxy-D-xylo-4-hexulose, forming dTDP-6-deoxy-L-lyxo-4-hexulose.</text>
</comment>
<dbReference type="EC" id="5.1.3.13" evidence="3 7"/>
<dbReference type="GO" id="GO:0019305">
    <property type="term" value="P:dTDP-rhamnose biosynthetic process"/>
    <property type="evidence" value="ECO:0007669"/>
    <property type="project" value="UniProtKB-UniRule"/>
</dbReference>
<dbReference type="Gene3D" id="2.60.120.10">
    <property type="entry name" value="Jelly Rolls"/>
    <property type="match status" value="1"/>
</dbReference>
<gene>
    <name evidence="8" type="ORF">I593_03186</name>
</gene>
<dbReference type="OrthoDB" id="9800680at2"/>
<dbReference type="GO" id="GO:0005829">
    <property type="term" value="C:cytosol"/>
    <property type="evidence" value="ECO:0007669"/>
    <property type="project" value="TreeGrafter"/>
</dbReference>
<evidence type="ECO:0000256" key="5">
    <source>
        <dbReference type="PIRSR" id="PIRSR600888-1"/>
    </source>
</evidence>
<evidence type="ECO:0000256" key="3">
    <source>
        <dbReference type="ARBA" id="ARBA00012098"/>
    </source>
</evidence>
<dbReference type="NCBIfam" id="TIGR01221">
    <property type="entry name" value="rmlC"/>
    <property type="match status" value="1"/>
</dbReference>
<dbReference type="InterPro" id="IPR011051">
    <property type="entry name" value="RmlC_Cupin_sf"/>
</dbReference>
<dbReference type="GO" id="GO:0008830">
    <property type="term" value="F:dTDP-4-dehydrorhamnose 3,5-epimerase activity"/>
    <property type="evidence" value="ECO:0007669"/>
    <property type="project" value="UniProtKB-UniRule"/>
</dbReference>
<reference evidence="8 9" key="1">
    <citation type="submission" date="2013-03" db="EMBL/GenBank/DDBJ databases">
        <title>The Genome Sequence of Acinetobacter tandoii CIP 107469.</title>
        <authorList>
            <consortium name="The Broad Institute Genome Sequencing Platform"/>
            <consortium name="The Broad Institute Genome Sequencing Center for Infectious Disease"/>
            <person name="Cerqueira G."/>
            <person name="Feldgarden M."/>
            <person name="Courvalin P."/>
            <person name="Perichon B."/>
            <person name="Grillot-Courvalin C."/>
            <person name="Clermont D."/>
            <person name="Rocha E."/>
            <person name="Yoon E.-J."/>
            <person name="Nemec A."/>
            <person name="Walker B."/>
            <person name="Young S.K."/>
            <person name="Zeng Q."/>
            <person name="Gargeya S."/>
            <person name="Fitzgerald M."/>
            <person name="Haas B."/>
            <person name="Abouelleil A."/>
            <person name="Alvarado L."/>
            <person name="Arachchi H.M."/>
            <person name="Berlin A.M."/>
            <person name="Chapman S.B."/>
            <person name="Dewar J."/>
            <person name="Goldberg J."/>
            <person name="Griggs A."/>
            <person name="Gujja S."/>
            <person name="Hansen M."/>
            <person name="Howarth C."/>
            <person name="Imamovic A."/>
            <person name="Larimer J."/>
            <person name="McCowan C."/>
            <person name="Murphy C."/>
            <person name="Neiman D."/>
            <person name="Pearson M."/>
            <person name="Priest M."/>
            <person name="Roberts A."/>
            <person name="Saif S."/>
            <person name="Shea T."/>
            <person name="Sisk P."/>
            <person name="Sykes S."/>
            <person name="Wortman J."/>
            <person name="Nusbaum C."/>
            <person name="Birren B."/>
        </authorList>
    </citation>
    <scope>NUCLEOTIDE SEQUENCE [LARGE SCALE GENOMIC DNA]</scope>
    <source>
        <strain evidence="8 9">CIP 107469</strain>
    </source>
</reference>